<dbReference type="eggNOG" id="COG0864">
    <property type="taxonomic scope" value="Bacteria"/>
</dbReference>
<name>A0A0H3J6M8_CLOPA</name>
<dbReference type="EMBL" id="CP009268">
    <property type="protein sequence ID" value="AJA52845.1"/>
    <property type="molecule type" value="Genomic_DNA"/>
</dbReference>
<evidence type="ECO:0000313" key="3">
    <source>
        <dbReference type="Proteomes" id="UP000028042"/>
    </source>
</evidence>
<dbReference type="InterPro" id="IPR013321">
    <property type="entry name" value="Arc_rbn_hlx_hlx"/>
</dbReference>
<dbReference type="KEGG" id="cpat:CLPA_c27900"/>
<reference evidence="2" key="2">
    <citation type="submission" date="2015-10" db="EMBL/GenBank/DDBJ databases">
        <title>Improved Draft Genome Sequence of Clostridium pasteurianum Strain ATCC 6013 (DSM 525) Using a Hybrid Next-Generation Sequencing Approach.</title>
        <authorList>
            <person name="Pyne M.E."/>
            <person name="Utturkar S.M."/>
            <person name="Brown S.D."/>
            <person name="Moo-Young M."/>
            <person name="Chung D.A."/>
            <person name="Chou P.C."/>
        </authorList>
    </citation>
    <scope>NUCLEOTIDE SEQUENCE</scope>
    <source>
        <strain evidence="2">ATCC 6013</strain>
    </source>
</reference>
<dbReference type="Proteomes" id="UP000028042">
    <property type="component" value="Unassembled WGS sequence"/>
</dbReference>
<dbReference type="PATRIC" id="fig|1262449.3.peg.1237"/>
<evidence type="ECO:0000313" key="1">
    <source>
        <dbReference type="EMBL" id="AJA52845.1"/>
    </source>
</evidence>
<accession>A0A0H3J6M8</accession>
<evidence type="ECO:0000313" key="4">
    <source>
        <dbReference type="Proteomes" id="UP000030905"/>
    </source>
</evidence>
<keyword evidence="4" id="KW-1185">Reference proteome</keyword>
<evidence type="ECO:0000313" key="2">
    <source>
        <dbReference type="EMBL" id="KRU11147.1"/>
    </source>
</evidence>
<protein>
    <submittedName>
        <fullName evidence="2">Putative transcriptional regulator, CopG family</fullName>
    </submittedName>
</protein>
<reference evidence="2 3" key="3">
    <citation type="journal article" name="Genome Announc.">
        <title>Improved Draft Genome Sequence of Clostridium pasteurianum Strain ATCC 6013 (DSM 525) Using a Hybrid Next-Generation Sequencing Approach.</title>
        <authorList>
            <person name="Pyne M.E."/>
            <person name="Utturkar S."/>
            <person name="Brown S.D."/>
            <person name="Moo-Young M."/>
            <person name="Chung D.A."/>
            <person name="Chou C.P."/>
        </authorList>
    </citation>
    <scope>NUCLEOTIDE SEQUENCE [LARGE SCALE GENOMIC DNA]</scope>
    <source>
        <strain evidence="2 3">ATCC 6013</strain>
    </source>
</reference>
<proteinExistence type="predicted"/>
<dbReference type="AlphaFoldDB" id="A0A0H3J6M8"/>
<dbReference type="EMBL" id="JPGY02000001">
    <property type="protein sequence ID" value="KRU11147.1"/>
    <property type="molecule type" value="Genomic_DNA"/>
</dbReference>
<dbReference type="GO" id="GO:0006355">
    <property type="term" value="P:regulation of DNA-templated transcription"/>
    <property type="evidence" value="ECO:0007669"/>
    <property type="project" value="InterPro"/>
</dbReference>
<dbReference type="RefSeq" id="WP_003442919.1">
    <property type="nucleotide sequence ID" value="NZ_ANZB01000003.1"/>
</dbReference>
<organism evidence="1 4">
    <name type="scientific">Clostridium pasteurianum DSM 525 = ATCC 6013</name>
    <dbReference type="NCBI Taxonomy" id="1262449"/>
    <lineage>
        <taxon>Bacteria</taxon>
        <taxon>Bacillati</taxon>
        <taxon>Bacillota</taxon>
        <taxon>Clostridia</taxon>
        <taxon>Eubacteriales</taxon>
        <taxon>Clostridiaceae</taxon>
        <taxon>Clostridium</taxon>
    </lineage>
</organism>
<dbReference type="KEGG" id="cpae:CPAST_c27900"/>
<reference evidence="1 4" key="1">
    <citation type="journal article" date="2015" name="Genome Announc.">
        <title>Complete Genome Sequence of the Nitrogen-Fixing and Solvent-Producing Clostridium pasteurianum DSM 525.</title>
        <authorList>
            <person name="Poehlein A."/>
            <person name="Grosse-Honebrink A."/>
            <person name="Zhang Y."/>
            <person name="Minton N.P."/>
            <person name="Daniel R."/>
        </authorList>
    </citation>
    <scope>NUCLEOTIDE SEQUENCE [LARGE SCALE GENOMIC DNA]</scope>
    <source>
        <strain evidence="1">DSM 525</strain>
        <strain evidence="4">DSM 525 / ATCC 6013</strain>
    </source>
</reference>
<dbReference type="Gene3D" id="1.10.1220.10">
    <property type="entry name" value="Met repressor-like"/>
    <property type="match status" value="1"/>
</dbReference>
<gene>
    <name evidence="1" type="ORF">CLPA_c27900</name>
    <name evidence="2" type="ORF">CP6013_00394</name>
</gene>
<dbReference type="GeneID" id="93074913"/>
<sequence length="106" mass="12455">MSSSKRLVVNLSDTLCSEFDKALKEDCKKRSEFIREAIILYIEEKKKINFMEEMKKGYMEMSELNLEICEMGFCSDIKELKEYEVKLSESDLPDDDGGETRRYILC</sequence>
<dbReference type="Proteomes" id="UP000030905">
    <property type="component" value="Chromosome"/>
</dbReference>